<dbReference type="Proteomes" id="UP000231688">
    <property type="component" value="Unassembled WGS sequence"/>
</dbReference>
<comment type="caution">
    <text evidence="1">The sequence shown here is derived from an EMBL/GenBank/DDBJ whole genome shotgun (WGS) entry which is preliminary data.</text>
</comment>
<protein>
    <recommendedName>
        <fullName evidence="3">30S ribosomal protein S21</fullName>
    </recommendedName>
</protein>
<organism evidence="1 2">
    <name type="scientific">Candidatus Portnoybacteria bacterium CG_4_10_14_0_2_um_filter_43_36</name>
    <dbReference type="NCBI Taxonomy" id="1974798"/>
    <lineage>
        <taxon>Bacteria</taxon>
        <taxon>Candidatus Portnoyibacteriota</taxon>
    </lineage>
</organism>
<dbReference type="AlphaFoldDB" id="A0A2M7UF70"/>
<name>A0A2M7UF70_9BACT</name>
<dbReference type="EMBL" id="PFOH01000014">
    <property type="protein sequence ID" value="PIZ69885.1"/>
    <property type="molecule type" value="Genomic_DNA"/>
</dbReference>
<proteinExistence type="predicted"/>
<reference evidence="2" key="1">
    <citation type="submission" date="2017-09" db="EMBL/GenBank/DDBJ databases">
        <title>Depth-based differentiation of microbial function through sediment-hosted aquifers and enrichment of novel symbionts in the deep terrestrial subsurface.</title>
        <authorList>
            <person name="Probst A.J."/>
            <person name="Ladd B."/>
            <person name="Jarett J.K."/>
            <person name="Geller-Mcgrath D.E."/>
            <person name="Sieber C.M.K."/>
            <person name="Emerson J.B."/>
            <person name="Anantharaman K."/>
            <person name="Thomas B.C."/>
            <person name="Malmstrom R."/>
            <person name="Stieglmeier M."/>
            <person name="Klingl A."/>
            <person name="Woyke T."/>
            <person name="Ryan C.M."/>
            <person name="Banfield J.F."/>
        </authorList>
    </citation>
    <scope>NUCLEOTIDE SEQUENCE [LARGE SCALE GENOMIC DNA]</scope>
</reference>
<evidence type="ECO:0000313" key="1">
    <source>
        <dbReference type="EMBL" id="PIZ69885.1"/>
    </source>
</evidence>
<evidence type="ECO:0000313" key="2">
    <source>
        <dbReference type="Proteomes" id="UP000231688"/>
    </source>
</evidence>
<evidence type="ECO:0008006" key="3">
    <source>
        <dbReference type="Google" id="ProtNLM"/>
    </source>
</evidence>
<sequence>MSIEVKRKEGETTRSLLRRFTRRIQQSGILIRARKSRFLEKEKSRRERRESALRRNKIILEKDKLRKMGLLEEETKFRRR</sequence>
<gene>
    <name evidence="1" type="ORF">COY10_00640</name>
</gene>
<accession>A0A2M7UF70</accession>